<dbReference type="EMBL" id="CP101806">
    <property type="protein sequence ID" value="UUD34825.1"/>
    <property type="molecule type" value="Genomic_DNA"/>
</dbReference>
<dbReference type="AlphaFoldDB" id="A0A3P8LBA8"/>
<dbReference type="RefSeq" id="WP_126118515.1">
    <property type="nucleotide sequence ID" value="NZ_CP101806.1"/>
</dbReference>
<dbReference type="EMBL" id="UZVY01000001">
    <property type="protein sequence ID" value="VDR42321.1"/>
    <property type="molecule type" value="Genomic_DNA"/>
</dbReference>
<accession>A0A3P8LBA8</accession>
<evidence type="ECO:0000313" key="1">
    <source>
        <dbReference type="EMBL" id="UUD34825.1"/>
    </source>
</evidence>
<evidence type="ECO:0000313" key="3">
    <source>
        <dbReference type="Proteomes" id="UP000280036"/>
    </source>
</evidence>
<keyword evidence="4" id="KW-1185">Reference proteome</keyword>
<evidence type="ECO:0000313" key="4">
    <source>
        <dbReference type="Proteomes" id="UP001058569"/>
    </source>
</evidence>
<reference evidence="1" key="2">
    <citation type="submission" date="2022-07" db="EMBL/GenBank/DDBJ databases">
        <title>Complete genome of Mycoplasma caviae type strain G122.</title>
        <authorList>
            <person name="Spergser J."/>
        </authorList>
    </citation>
    <scope>NUCLEOTIDE SEQUENCE</scope>
    <source>
        <strain evidence="1">G122</strain>
    </source>
</reference>
<name>A0A3P8LBA8_9BACT</name>
<evidence type="ECO:0000313" key="2">
    <source>
        <dbReference type="EMBL" id="VDR42321.1"/>
    </source>
</evidence>
<gene>
    <name evidence="2" type="ORF">NCTC10126_00841</name>
    <name evidence="1" type="ORF">NPA07_03310</name>
</gene>
<dbReference type="OrthoDB" id="398854at2"/>
<dbReference type="Proteomes" id="UP001058569">
    <property type="component" value="Chromosome"/>
</dbReference>
<sequence length="310" mass="35793">MNDSKLETSICAEYINDINNLINDYFTDSVKLSNLLNFIIKFKNKFSFNNLILIYNQKPEATLVKPKSAWENIDNVKIKDGEKPIKIFVPCEISSASLEADIELKTYRYFQLWDVYDISQTTLSKSEYPNYFIDNFVKDNNNKQRNNKVLNVFNALKSSIETRHKDTLKIHQSNKLNDVQGFTNLKDIFLNDQLDIISKINVLAHEYIHYILKHDYSKLSDPSCELLAELGSYVICKTFGIETKLVNFGFLGNWIMNTSTIDKKKLITDVSEVSKEVVSVVENFLLANLLEQKDQIDAENLTKTNSTMSY</sequence>
<proteinExistence type="predicted"/>
<organism evidence="2 3">
    <name type="scientific">Mycoplasmopsis caviae</name>
    <dbReference type="NCBI Taxonomy" id="55603"/>
    <lineage>
        <taxon>Bacteria</taxon>
        <taxon>Bacillati</taxon>
        <taxon>Mycoplasmatota</taxon>
        <taxon>Mycoplasmoidales</taxon>
        <taxon>Metamycoplasmataceae</taxon>
        <taxon>Mycoplasmopsis</taxon>
    </lineage>
</organism>
<dbReference type="Proteomes" id="UP000280036">
    <property type="component" value="Unassembled WGS sequence"/>
</dbReference>
<protein>
    <recommendedName>
        <fullName evidence="5">IrrE N-terminal-like domain-containing protein</fullName>
    </recommendedName>
</protein>
<reference evidence="2 3" key="1">
    <citation type="submission" date="2018-12" db="EMBL/GenBank/DDBJ databases">
        <authorList>
            <consortium name="Pathogen Informatics"/>
        </authorList>
    </citation>
    <scope>NUCLEOTIDE SEQUENCE [LARGE SCALE GENOMIC DNA]</scope>
    <source>
        <strain evidence="2 3">NCTC10126</strain>
    </source>
</reference>
<evidence type="ECO:0008006" key="5">
    <source>
        <dbReference type="Google" id="ProtNLM"/>
    </source>
</evidence>